<feature type="region of interest" description="Disordered" evidence="1">
    <location>
        <begin position="93"/>
        <end position="122"/>
    </location>
</feature>
<accession>A0AAV7W3S7</accession>
<feature type="compositionally biased region" description="Polar residues" evidence="1">
    <location>
        <begin position="93"/>
        <end position="104"/>
    </location>
</feature>
<keyword evidence="3" id="KW-1185">Reference proteome</keyword>
<dbReference type="EMBL" id="JANPWB010000002">
    <property type="protein sequence ID" value="KAJ1206955.1"/>
    <property type="molecule type" value="Genomic_DNA"/>
</dbReference>
<dbReference type="AlphaFoldDB" id="A0AAV7W3S7"/>
<gene>
    <name evidence="2" type="ORF">NDU88_002348</name>
</gene>
<comment type="caution">
    <text evidence="2">The sequence shown here is derived from an EMBL/GenBank/DDBJ whole genome shotgun (WGS) entry which is preliminary data.</text>
</comment>
<evidence type="ECO:0000313" key="2">
    <source>
        <dbReference type="EMBL" id="KAJ1206955.1"/>
    </source>
</evidence>
<proteinExistence type="predicted"/>
<protein>
    <submittedName>
        <fullName evidence="2">Uncharacterized protein</fullName>
    </submittedName>
</protein>
<reference evidence="2" key="1">
    <citation type="journal article" date="2022" name="bioRxiv">
        <title>Sequencing and chromosome-scale assembly of the giantPleurodeles waltlgenome.</title>
        <authorList>
            <person name="Brown T."/>
            <person name="Elewa A."/>
            <person name="Iarovenko S."/>
            <person name="Subramanian E."/>
            <person name="Araus A.J."/>
            <person name="Petzold A."/>
            <person name="Susuki M."/>
            <person name="Suzuki K.-i.T."/>
            <person name="Hayashi T."/>
            <person name="Toyoda A."/>
            <person name="Oliveira C."/>
            <person name="Osipova E."/>
            <person name="Leigh N.D."/>
            <person name="Simon A."/>
            <person name="Yun M.H."/>
        </authorList>
    </citation>
    <scope>NUCLEOTIDE SEQUENCE</scope>
    <source>
        <strain evidence="2">20211129_DDA</strain>
        <tissue evidence="2">Liver</tissue>
    </source>
</reference>
<evidence type="ECO:0000256" key="1">
    <source>
        <dbReference type="SAM" id="MobiDB-lite"/>
    </source>
</evidence>
<evidence type="ECO:0000313" key="3">
    <source>
        <dbReference type="Proteomes" id="UP001066276"/>
    </source>
</evidence>
<name>A0AAV7W3S7_PLEWA</name>
<feature type="region of interest" description="Disordered" evidence="1">
    <location>
        <begin position="1"/>
        <end position="68"/>
    </location>
</feature>
<dbReference type="Proteomes" id="UP001066276">
    <property type="component" value="Chromosome 1_2"/>
</dbReference>
<sequence>MEERGVAEETGETEAKQSTAATSVVAAAQREMAAAPVKTATTKEAATAPDAGATTTPGGAAQEGALGAGGQTVRVQPCLADAETRKWCPMTVVSSPLQPSNGQEAENPGIRPHSGESVASTGNRGLFSYQNVIIDCHSTERTNIEEKEKDKRVSTVFSL</sequence>
<organism evidence="2 3">
    <name type="scientific">Pleurodeles waltl</name>
    <name type="common">Iberian ribbed newt</name>
    <dbReference type="NCBI Taxonomy" id="8319"/>
    <lineage>
        <taxon>Eukaryota</taxon>
        <taxon>Metazoa</taxon>
        <taxon>Chordata</taxon>
        <taxon>Craniata</taxon>
        <taxon>Vertebrata</taxon>
        <taxon>Euteleostomi</taxon>
        <taxon>Amphibia</taxon>
        <taxon>Batrachia</taxon>
        <taxon>Caudata</taxon>
        <taxon>Salamandroidea</taxon>
        <taxon>Salamandridae</taxon>
        <taxon>Pleurodelinae</taxon>
        <taxon>Pleurodeles</taxon>
    </lineage>
</organism>
<feature type="compositionally biased region" description="Low complexity" evidence="1">
    <location>
        <begin position="17"/>
        <end position="65"/>
    </location>
</feature>